<dbReference type="RefSeq" id="WP_161041015.1">
    <property type="nucleotide sequence ID" value="NZ_WWCM01000021.1"/>
</dbReference>
<sequence length="146" mass="15646">MKTRPPPLRRLVWLALPALLAMASACHSLPDAAAPPATTAELWQQLQAESQRSGCQHDQQCHSLGVGSKACGGPERYLPWSDDQRHDQRLQQLAAAYATARSADDQRQQLMSNCALVPDPGAQCRAGRCVLRPPATGPASSTPAGR</sequence>
<protein>
    <recommendedName>
        <fullName evidence="4">Lipoprotein</fullName>
    </recommendedName>
</protein>
<name>A0ABW9VQA1_9BURK</name>
<feature type="signal peptide" evidence="1">
    <location>
        <begin position="1"/>
        <end position="33"/>
    </location>
</feature>
<evidence type="ECO:0000313" key="3">
    <source>
        <dbReference type="Proteomes" id="UP000478090"/>
    </source>
</evidence>
<evidence type="ECO:0000256" key="1">
    <source>
        <dbReference type="SAM" id="SignalP"/>
    </source>
</evidence>
<gene>
    <name evidence="2" type="ORF">GTP27_20795</name>
</gene>
<evidence type="ECO:0000313" key="2">
    <source>
        <dbReference type="EMBL" id="MYM41749.1"/>
    </source>
</evidence>
<keyword evidence="3" id="KW-1185">Reference proteome</keyword>
<accession>A0ABW9VQA1</accession>
<dbReference type="EMBL" id="WWCM01000021">
    <property type="protein sequence ID" value="MYM41749.1"/>
    <property type="molecule type" value="Genomic_DNA"/>
</dbReference>
<proteinExistence type="predicted"/>
<reference evidence="2 3" key="1">
    <citation type="submission" date="2019-12" db="EMBL/GenBank/DDBJ databases">
        <title>Novel species isolated from a subtropical stream in China.</title>
        <authorList>
            <person name="Lu H."/>
        </authorList>
    </citation>
    <scope>NUCLEOTIDE SEQUENCE [LARGE SCALE GENOMIC DNA]</scope>
    <source>
        <strain evidence="2 3">CY13W</strain>
    </source>
</reference>
<feature type="chain" id="PRO_5046521183" description="Lipoprotein" evidence="1">
    <location>
        <begin position="34"/>
        <end position="146"/>
    </location>
</feature>
<evidence type="ECO:0008006" key="4">
    <source>
        <dbReference type="Google" id="ProtNLM"/>
    </source>
</evidence>
<dbReference type="Proteomes" id="UP000478090">
    <property type="component" value="Unassembled WGS sequence"/>
</dbReference>
<organism evidence="2 3">
    <name type="scientific">Duganella qianjiadongensis</name>
    <dbReference type="NCBI Taxonomy" id="2692176"/>
    <lineage>
        <taxon>Bacteria</taxon>
        <taxon>Pseudomonadati</taxon>
        <taxon>Pseudomonadota</taxon>
        <taxon>Betaproteobacteria</taxon>
        <taxon>Burkholderiales</taxon>
        <taxon>Oxalobacteraceae</taxon>
        <taxon>Telluria group</taxon>
        <taxon>Duganella</taxon>
    </lineage>
</organism>
<keyword evidence="1" id="KW-0732">Signal</keyword>
<dbReference type="PROSITE" id="PS51257">
    <property type="entry name" value="PROKAR_LIPOPROTEIN"/>
    <property type="match status" value="1"/>
</dbReference>
<comment type="caution">
    <text evidence="2">The sequence shown here is derived from an EMBL/GenBank/DDBJ whole genome shotgun (WGS) entry which is preliminary data.</text>
</comment>